<dbReference type="Proteomes" id="UP000253201">
    <property type="component" value="Unassembled WGS sequence"/>
</dbReference>
<evidence type="ECO:0000259" key="1">
    <source>
        <dbReference type="Pfam" id="PF07238"/>
    </source>
</evidence>
<dbReference type="InterPro" id="IPR009875">
    <property type="entry name" value="PilZ_domain"/>
</dbReference>
<protein>
    <submittedName>
        <fullName evidence="2">PilZ domain-containing protein</fullName>
    </submittedName>
</protein>
<dbReference type="Gene3D" id="2.40.10.220">
    <property type="entry name" value="predicted glycosyltransferase like domains"/>
    <property type="match status" value="1"/>
</dbReference>
<dbReference type="Pfam" id="PF07238">
    <property type="entry name" value="PilZ"/>
    <property type="match status" value="1"/>
</dbReference>
<dbReference type="RefSeq" id="WP_113858739.1">
    <property type="nucleotide sequence ID" value="NZ_QNRL01000008.1"/>
</dbReference>
<comment type="caution">
    <text evidence="2">The sequence shown here is derived from an EMBL/GenBank/DDBJ whole genome shotgun (WGS) entry which is preliminary data.</text>
</comment>
<accession>A0ABX9FV16</accession>
<keyword evidence="3" id="KW-1185">Reference proteome</keyword>
<gene>
    <name evidence="2" type="ORF">DFQ50_10888</name>
</gene>
<evidence type="ECO:0000313" key="3">
    <source>
        <dbReference type="Proteomes" id="UP000253201"/>
    </source>
</evidence>
<proteinExistence type="predicted"/>
<name>A0ABX9FV16_9ENTR</name>
<dbReference type="EMBL" id="QNRL01000008">
    <property type="protein sequence ID" value="RBP08804.1"/>
    <property type="molecule type" value="Genomic_DNA"/>
</dbReference>
<sequence>MDESYVKQGLFESVAIIREALKKGCLVDIHSKNTDVLCKIQKLDASGFYVPWEGDAPDVEEDLAVEIFADTGKFEFHAVASALQSREGENWLYIHYPNAINVTQRRKHPRLTFSDRRVYTAQGKFNDGLYYQFRIKDLSPGGCALITHDSERAQALVRTTLRNIELDFGSHGTLAADLFVLSSEKMAAPDDDGAPAWHLSCQFKRISEPMRRNLDSIVIKLLLEEKRLHRL</sequence>
<evidence type="ECO:0000313" key="2">
    <source>
        <dbReference type="EMBL" id="RBP08804.1"/>
    </source>
</evidence>
<organism evidence="2 3">
    <name type="scientific">Pseudocitrobacter faecalis</name>
    <dbReference type="NCBI Taxonomy" id="1398493"/>
    <lineage>
        <taxon>Bacteria</taxon>
        <taxon>Pseudomonadati</taxon>
        <taxon>Pseudomonadota</taxon>
        <taxon>Gammaproteobacteria</taxon>
        <taxon>Enterobacterales</taxon>
        <taxon>Enterobacteriaceae</taxon>
        <taxon>Pseudocitrobacter</taxon>
    </lineage>
</organism>
<reference evidence="2 3" key="1">
    <citation type="submission" date="2018-06" db="EMBL/GenBank/DDBJ databases">
        <title>Genomic Encyclopedia of Type Strains, Phase IV (KMG-IV): sequencing the most valuable type-strain genomes for metagenomic binning, comparative biology and taxonomic classification.</title>
        <authorList>
            <person name="Goeker M."/>
        </authorList>
    </citation>
    <scope>NUCLEOTIDE SEQUENCE [LARGE SCALE GENOMIC DNA]</scope>
    <source>
        <strain evidence="2 3">DSM 27453</strain>
    </source>
</reference>
<feature type="domain" description="PilZ" evidence="1">
    <location>
        <begin position="104"/>
        <end position="218"/>
    </location>
</feature>